<comment type="subcellular location">
    <subcellularLocation>
        <location evidence="1">Cell membrane</location>
        <topology evidence="1">Multi-pass membrane protein</topology>
    </subcellularLocation>
</comment>
<feature type="transmembrane region" description="Helical" evidence="9">
    <location>
        <begin position="132"/>
        <end position="153"/>
    </location>
</feature>
<gene>
    <name evidence="11" type="ORF">WA026_020920</name>
</gene>
<evidence type="ECO:0000313" key="11">
    <source>
        <dbReference type="EMBL" id="KAK9882398.1"/>
    </source>
</evidence>
<evidence type="ECO:0000256" key="8">
    <source>
        <dbReference type="ARBA" id="ARBA00023224"/>
    </source>
</evidence>
<dbReference type="GO" id="GO:0004930">
    <property type="term" value="F:G protein-coupled receptor activity"/>
    <property type="evidence" value="ECO:0007669"/>
    <property type="project" value="UniProtKB-KW"/>
</dbReference>
<evidence type="ECO:0000256" key="2">
    <source>
        <dbReference type="ARBA" id="ARBA00022475"/>
    </source>
</evidence>
<feature type="transmembrane region" description="Helical" evidence="9">
    <location>
        <begin position="90"/>
        <end position="111"/>
    </location>
</feature>
<name>A0AAW1UI91_9CUCU</name>
<keyword evidence="4 9" id="KW-1133">Transmembrane helix</keyword>
<dbReference type="AlphaFoldDB" id="A0AAW1UI91"/>
<evidence type="ECO:0000256" key="6">
    <source>
        <dbReference type="ARBA" id="ARBA00023136"/>
    </source>
</evidence>
<evidence type="ECO:0000313" key="12">
    <source>
        <dbReference type="Proteomes" id="UP001431783"/>
    </source>
</evidence>
<feature type="transmembrane region" description="Helical" evidence="9">
    <location>
        <begin position="287"/>
        <end position="312"/>
    </location>
</feature>
<dbReference type="SUPFAM" id="SSF81321">
    <property type="entry name" value="Family A G protein-coupled receptor-like"/>
    <property type="match status" value="1"/>
</dbReference>
<protein>
    <recommendedName>
        <fullName evidence="10">G-protein coupled receptors family 1 profile domain-containing protein</fullName>
    </recommendedName>
</protein>
<dbReference type="InterPro" id="IPR050569">
    <property type="entry name" value="TAAR"/>
</dbReference>
<evidence type="ECO:0000256" key="5">
    <source>
        <dbReference type="ARBA" id="ARBA00023040"/>
    </source>
</evidence>
<evidence type="ECO:0000256" key="1">
    <source>
        <dbReference type="ARBA" id="ARBA00004651"/>
    </source>
</evidence>
<accession>A0AAW1UI91</accession>
<keyword evidence="2" id="KW-1003">Cell membrane</keyword>
<feature type="transmembrane region" description="Helical" evidence="9">
    <location>
        <begin position="222"/>
        <end position="244"/>
    </location>
</feature>
<proteinExistence type="predicted"/>
<dbReference type="CDD" id="cd00637">
    <property type="entry name" value="7tm_classA_rhodopsin-like"/>
    <property type="match status" value="1"/>
</dbReference>
<evidence type="ECO:0000256" key="4">
    <source>
        <dbReference type="ARBA" id="ARBA00022989"/>
    </source>
</evidence>
<keyword evidence="12" id="KW-1185">Reference proteome</keyword>
<evidence type="ECO:0000256" key="9">
    <source>
        <dbReference type="SAM" id="Phobius"/>
    </source>
</evidence>
<keyword evidence="6 9" id="KW-0472">Membrane</keyword>
<comment type="caution">
    <text evidence="11">The sequence shown here is derived from an EMBL/GenBank/DDBJ whole genome shotgun (WGS) entry which is preliminary data.</text>
</comment>
<evidence type="ECO:0000256" key="3">
    <source>
        <dbReference type="ARBA" id="ARBA00022692"/>
    </source>
</evidence>
<dbReference type="EMBL" id="JARQZJ010000075">
    <property type="protein sequence ID" value="KAK9882398.1"/>
    <property type="molecule type" value="Genomic_DNA"/>
</dbReference>
<feature type="domain" description="G-protein coupled receptors family 1 profile" evidence="10">
    <location>
        <begin position="37"/>
        <end position="357"/>
    </location>
</feature>
<dbReference type="InterPro" id="IPR017452">
    <property type="entry name" value="GPCR_Rhodpsn_7TM"/>
</dbReference>
<dbReference type="PROSITE" id="PS50262">
    <property type="entry name" value="G_PROTEIN_RECEP_F1_2"/>
    <property type="match status" value="1"/>
</dbReference>
<evidence type="ECO:0000259" key="10">
    <source>
        <dbReference type="PROSITE" id="PS50262"/>
    </source>
</evidence>
<dbReference type="GO" id="GO:0005886">
    <property type="term" value="C:plasma membrane"/>
    <property type="evidence" value="ECO:0007669"/>
    <property type="project" value="UniProtKB-SubCell"/>
</dbReference>
<reference evidence="11 12" key="1">
    <citation type="submission" date="2023-03" db="EMBL/GenBank/DDBJ databases">
        <title>Genome insight into feeding habits of ladybird beetles.</title>
        <authorList>
            <person name="Li H.-S."/>
            <person name="Huang Y.-H."/>
            <person name="Pang H."/>
        </authorList>
    </citation>
    <scope>NUCLEOTIDE SEQUENCE [LARGE SCALE GENOMIC DNA]</scope>
    <source>
        <strain evidence="11">SYSU_2023b</strain>
        <tissue evidence="11">Whole body</tissue>
    </source>
</reference>
<keyword evidence="7" id="KW-0675">Receptor</keyword>
<keyword evidence="8" id="KW-0807">Transducer</keyword>
<feature type="transmembrane region" description="Helical" evidence="9">
    <location>
        <begin position="21"/>
        <end position="48"/>
    </location>
</feature>
<keyword evidence="3 9" id="KW-0812">Transmembrane</keyword>
<evidence type="ECO:0000256" key="7">
    <source>
        <dbReference type="ARBA" id="ARBA00023170"/>
    </source>
</evidence>
<sequence length="431" mass="50112">MDNSTFGSIKDTQNDKSDPEYIVRLILCFTCVTAVIVNLKVFACIYWIRRPLNSVLKISLSLALADSCASCLSAVSIFSEDIITDRTFIILDLIRLNFILVTHFHLLGLGFNHYIGIRKPLLHNSRLTQNGISWLLILLWLVPTVFTIALYTVEGGTKFWRAMFEDNLIEKNDTITYFRSLIYENQTSEKNDNLTIYEEYNHTIFIYSHVKFIETFRFRMTVGSFIVVCILLIVIFYICILVIIRRQRKVWKDLSRTGSTVWKGHNCRYASREKNQEQSKIKGNFRAVYTTLLIVGSCLIGWLPALLLYTLACSQDCFISGTVLKEINEKYHWHTVMIRFFDNEMLFLKMIANPIIYSIRMKEIKEGTRQMHNGLMRRLCGRQCTGNRDQNSKINNSTQSHVALTSIKLEKNGKGSQNRRKYRRSSRTSYL</sequence>
<keyword evidence="5" id="KW-0297">G-protein coupled receptor</keyword>
<dbReference type="PANTHER" id="PTHR24249">
    <property type="entry name" value="HISTAMINE RECEPTOR-RELATED G-PROTEIN COUPLED RECEPTOR"/>
    <property type="match status" value="1"/>
</dbReference>
<dbReference type="Gene3D" id="1.20.1070.10">
    <property type="entry name" value="Rhodopsin 7-helix transmembrane proteins"/>
    <property type="match status" value="1"/>
</dbReference>
<dbReference type="PANTHER" id="PTHR24249:SF418">
    <property type="entry name" value="G-PROTEIN COUPLED RECEPTORS FAMILY 1 PROFILE DOMAIN-CONTAINING PROTEIN"/>
    <property type="match status" value="1"/>
</dbReference>
<dbReference type="Proteomes" id="UP001431783">
    <property type="component" value="Unassembled WGS sequence"/>
</dbReference>
<organism evidence="11 12">
    <name type="scientific">Henosepilachna vigintioctopunctata</name>
    <dbReference type="NCBI Taxonomy" id="420089"/>
    <lineage>
        <taxon>Eukaryota</taxon>
        <taxon>Metazoa</taxon>
        <taxon>Ecdysozoa</taxon>
        <taxon>Arthropoda</taxon>
        <taxon>Hexapoda</taxon>
        <taxon>Insecta</taxon>
        <taxon>Pterygota</taxon>
        <taxon>Neoptera</taxon>
        <taxon>Endopterygota</taxon>
        <taxon>Coleoptera</taxon>
        <taxon>Polyphaga</taxon>
        <taxon>Cucujiformia</taxon>
        <taxon>Coccinelloidea</taxon>
        <taxon>Coccinellidae</taxon>
        <taxon>Epilachninae</taxon>
        <taxon>Epilachnini</taxon>
        <taxon>Henosepilachna</taxon>
    </lineage>
</organism>